<dbReference type="AlphaFoldDB" id="A0AAV3S0X3"/>
<dbReference type="Proteomes" id="UP001500837">
    <property type="component" value="Unassembled WGS sequence"/>
</dbReference>
<accession>A0AAV3S0X3</accession>
<evidence type="ECO:0000313" key="3">
    <source>
        <dbReference type="Proteomes" id="UP001500837"/>
    </source>
</evidence>
<gene>
    <name evidence="2" type="ORF">GCM10009066_00080</name>
</gene>
<evidence type="ECO:0000259" key="1">
    <source>
        <dbReference type="Pfam" id="PF25958"/>
    </source>
</evidence>
<organism evidence="2 3">
    <name type="scientific">Halarchaeum salinum</name>
    <dbReference type="NCBI Taxonomy" id="489912"/>
    <lineage>
        <taxon>Archaea</taxon>
        <taxon>Methanobacteriati</taxon>
        <taxon>Methanobacteriota</taxon>
        <taxon>Stenosarchaea group</taxon>
        <taxon>Halobacteria</taxon>
        <taxon>Halobacteriales</taxon>
        <taxon>Halobacteriaceae</taxon>
    </lineage>
</organism>
<dbReference type="Pfam" id="PF25958">
    <property type="entry name" value="DUF7995"/>
    <property type="match status" value="1"/>
</dbReference>
<sequence length="164" mass="17903">MMHMVIYAFVEASTRDEALAAGKSAFDRLVGVALHTDAVLDDSVTFDETDVTGAGHARWGERPAAAPSKSNAGEELLEAGWEATIEAFEPNLAAVREGLNELDDEAIMRDEDLVRHACHNLGAYRGPSVVLYDEHGQGIRDRERLNRILGGAESCWIVPADVHY</sequence>
<name>A0AAV3S0X3_9EURY</name>
<feature type="domain" description="DUF7995" evidence="1">
    <location>
        <begin position="2"/>
        <end position="164"/>
    </location>
</feature>
<dbReference type="InterPro" id="IPR058308">
    <property type="entry name" value="DUF7995"/>
</dbReference>
<proteinExistence type="predicted"/>
<dbReference type="EMBL" id="BAAABL010000002">
    <property type="protein sequence ID" value="GAA0289558.1"/>
    <property type="molecule type" value="Genomic_DNA"/>
</dbReference>
<evidence type="ECO:0000313" key="2">
    <source>
        <dbReference type="EMBL" id="GAA0289558.1"/>
    </source>
</evidence>
<reference evidence="2 3" key="1">
    <citation type="journal article" date="2019" name="Int. J. Syst. Evol. Microbiol.">
        <title>The Global Catalogue of Microorganisms (GCM) 10K type strain sequencing project: providing services to taxonomists for standard genome sequencing and annotation.</title>
        <authorList>
            <consortium name="The Broad Institute Genomics Platform"/>
            <consortium name="The Broad Institute Genome Sequencing Center for Infectious Disease"/>
            <person name="Wu L."/>
            <person name="Ma J."/>
        </authorList>
    </citation>
    <scope>NUCLEOTIDE SEQUENCE [LARGE SCALE GENOMIC DNA]</scope>
    <source>
        <strain evidence="2 3">JCM 16330</strain>
    </source>
</reference>
<keyword evidence="3" id="KW-1185">Reference proteome</keyword>
<comment type="caution">
    <text evidence="2">The sequence shown here is derived from an EMBL/GenBank/DDBJ whole genome shotgun (WGS) entry which is preliminary data.</text>
</comment>
<protein>
    <recommendedName>
        <fullName evidence="1">DUF7995 domain-containing protein</fullName>
    </recommendedName>
</protein>